<protein>
    <submittedName>
        <fullName evidence="2">Uncharacterized protein</fullName>
    </submittedName>
</protein>
<sequence length="508" mass="57207">MISWGLESWAAFMTRPIIFVRGQSRRVVGGDSVGDTTGRYMTTDGGYTAETAMGFDSWDDLAAEMSGRRFFAGLAVFQNPAEETFVGVVWDCHARTLQLYDVDDREKDRRRRIEYVTEAWSVVQSFLGLEEPFGVHGMPVSPGPVFDRTMRTFVFEGGLPQWKMPKGRRGKTHARWSNGYIVLDLLHKTLRGLVGVGANELRHRIRPDVQGIAAGVERREPPDFALLHRDWRLVGHELSSRVDEIDSTDVTRVLLVLGTMACHDLGLRRVEVATGDLEHKARPHRRLAALDFGPFVDGDECAPGRVTRVMLTRSEALLDRHERPEDEWPSPLVFFTELGGFQAQQLPGVKTGKSTAQHRIVAPTHLTTYTDVIRGLSALFPLPPSTKDRRWDGTNVEPMRPSIDSSFFEGCRLLSKPSVDRLREEHGVGRAREHPIYQDAAMSRMLGENPVWLVEKTHTFMTVIPPSLNSGGSWLRINTTSAAEKAESNEKLRKGSTRQRRMARRELG</sequence>
<accession>A0A8H4PJR5</accession>
<name>A0A8H4PJR5_9HYPO</name>
<comment type="caution">
    <text evidence="2">The sequence shown here is derived from an EMBL/GenBank/DDBJ whole genome shotgun (WGS) entry which is preliminary data.</text>
</comment>
<dbReference type="Proteomes" id="UP000554235">
    <property type="component" value="Unassembled WGS sequence"/>
</dbReference>
<feature type="region of interest" description="Disordered" evidence="1">
    <location>
        <begin position="481"/>
        <end position="508"/>
    </location>
</feature>
<proteinExistence type="predicted"/>
<evidence type="ECO:0000313" key="3">
    <source>
        <dbReference type="Proteomes" id="UP000554235"/>
    </source>
</evidence>
<dbReference type="AlphaFoldDB" id="A0A8H4PJR5"/>
<reference evidence="2 3" key="1">
    <citation type="submission" date="2020-01" db="EMBL/GenBank/DDBJ databases">
        <title>Identification and distribution of gene clusters putatively required for synthesis of sphingolipid metabolism inhibitors in phylogenetically diverse species of the filamentous fungus Fusarium.</title>
        <authorList>
            <person name="Kim H.-S."/>
            <person name="Busman M."/>
            <person name="Brown D.W."/>
            <person name="Divon H."/>
            <person name="Uhlig S."/>
            <person name="Proctor R.H."/>
        </authorList>
    </citation>
    <scope>NUCLEOTIDE SEQUENCE [LARGE SCALE GENOMIC DNA]</scope>
    <source>
        <strain evidence="2 3">NRRL 20459</strain>
    </source>
</reference>
<evidence type="ECO:0000256" key="1">
    <source>
        <dbReference type="SAM" id="MobiDB-lite"/>
    </source>
</evidence>
<dbReference type="EMBL" id="JAADYS010000985">
    <property type="protein sequence ID" value="KAF4465752.1"/>
    <property type="molecule type" value="Genomic_DNA"/>
</dbReference>
<organism evidence="2 3">
    <name type="scientific">Fusarium albosuccineum</name>
    <dbReference type="NCBI Taxonomy" id="1237068"/>
    <lineage>
        <taxon>Eukaryota</taxon>
        <taxon>Fungi</taxon>
        <taxon>Dikarya</taxon>
        <taxon>Ascomycota</taxon>
        <taxon>Pezizomycotina</taxon>
        <taxon>Sordariomycetes</taxon>
        <taxon>Hypocreomycetidae</taxon>
        <taxon>Hypocreales</taxon>
        <taxon>Nectriaceae</taxon>
        <taxon>Fusarium</taxon>
        <taxon>Fusarium decemcellulare species complex</taxon>
    </lineage>
</organism>
<evidence type="ECO:0000313" key="2">
    <source>
        <dbReference type="EMBL" id="KAF4465752.1"/>
    </source>
</evidence>
<feature type="compositionally biased region" description="Basic and acidic residues" evidence="1">
    <location>
        <begin position="484"/>
        <end position="493"/>
    </location>
</feature>
<keyword evidence="3" id="KW-1185">Reference proteome</keyword>
<gene>
    <name evidence="2" type="ORF">FALBO_7401</name>
</gene>
<feature type="compositionally biased region" description="Basic residues" evidence="1">
    <location>
        <begin position="494"/>
        <end position="508"/>
    </location>
</feature>